<feature type="domain" description="FAD-binding PCMH-type" evidence="5">
    <location>
        <begin position="28"/>
        <end position="209"/>
    </location>
</feature>
<dbReference type="GO" id="GO:0016491">
    <property type="term" value="F:oxidoreductase activity"/>
    <property type="evidence" value="ECO:0007669"/>
    <property type="project" value="UniProtKB-KW"/>
</dbReference>
<dbReference type="Gene3D" id="3.30.465.10">
    <property type="match status" value="1"/>
</dbReference>
<dbReference type="Gene3D" id="3.30.70.2740">
    <property type="match status" value="1"/>
</dbReference>
<dbReference type="InterPro" id="IPR006094">
    <property type="entry name" value="Oxid_FAD_bind_N"/>
</dbReference>
<evidence type="ECO:0000256" key="4">
    <source>
        <dbReference type="ARBA" id="ARBA00023002"/>
    </source>
</evidence>
<dbReference type="KEGG" id="eio:H9L01_00085"/>
<evidence type="ECO:0000313" key="6">
    <source>
        <dbReference type="EMBL" id="QNN60819.1"/>
    </source>
</evidence>
<keyword evidence="4" id="KW-0560">Oxidoreductase</keyword>
<evidence type="ECO:0000256" key="2">
    <source>
        <dbReference type="ARBA" id="ARBA00022630"/>
    </source>
</evidence>
<dbReference type="PANTHER" id="PTHR42934">
    <property type="entry name" value="GLYCOLATE OXIDASE SUBUNIT GLCD"/>
    <property type="match status" value="1"/>
</dbReference>
<dbReference type="RefSeq" id="WP_187533940.1">
    <property type="nucleotide sequence ID" value="NZ_CBCSHU010000008.1"/>
</dbReference>
<organism evidence="6 7">
    <name type="scientific">Erysipelothrix inopinata</name>
    <dbReference type="NCBI Taxonomy" id="225084"/>
    <lineage>
        <taxon>Bacteria</taxon>
        <taxon>Bacillati</taxon>
        <taxon>Bacillota</taxon>
        <taxon>Erysipelotrichia</taxon>
        <taxon>Erysipelotrichales</taxon>
        <taxon>Erysipelotrichaceae</taxon>
        <taxon>Erysipelothrix</taxon>
    </lineage>
</organism>
<evidence type="ECO:0000256" key="3">
    <source>
        <dbReference type="ARBA" id="ARBA00022827"/>
    </source>
</evidence>
<dbReference type="Pfam" id="PF01565">
    <property type="entry name" value="FAD_binding_4"/>
    <property type="match status" value="1"/>
</dbReference>
<dbReference type="InterPro" id="IPR036318">
    <property type="entry name" value="FAD-bd_PCMH-like_sf"/>
</dbReference>
<dbReference type="GO" id="GO:0071949">
    <property type="term" value="F:FAD binding"/>
    <property type="evidence" value="ECO:0007669"/>
    <property type="project" value="InterPro"/>
</dbReference>
<name>A0A7G9RYZ4_9FIRM</name>
<evidence type="ECO:0000313" key="7">
    <source>
        <dbReference type="Proteomes" id="UP000515928"/>
    </source>
</evidence>
<evidence type="ECO:0000259" key="5">
    <source>
        <dbReference type="PROSITE" id="PS51387"/>
    </source>
</evidence>
<dbReference type="FunFam" id="1.10.45.10:FF:000001">
    <property type="entry name" value="D-lactate dehydrogenase mitochondrial"/>
    <property type="match status" value="1"/>
</dbReference>
<gene>
    <name evidence="6" type="ORF">H9L01_00085</name>
</gene>
<dbReference type="InterPro" id="IPR004113">
    <property type="entry name" value="FAD-bd_oxidored_4_C"/>
</dbReference>
<comment type="cofactor">
    <cofactor evidence="1">
        <name>FAD</name>
        <dbReference type="ChEBI" id="CHEBI:57692"/>
    </cofactor>
</comment>
<reference evidence="6 7" key="1">
    <citation type="submission" date="2020-08" db="EMBL/GenBank/DDBJ databases">
        <title>Genome sequence of Erysipelothrix inopinata DSM 15511T.</title>
        <authorList>
            <person name="Hyun D.-W."/>
            <person name="Bae J.-W."/>
        </authorList>
    </citation>
    <scope>NUCLEOTIDE SEQUENCE [LARGE SCALE GENOMIC DNA]</scope>
    <source>
        <strain evidence="6 7">DSM 15511</strain>
    </source>
</reference>
<keyword evidence="2" id="KW-0285">Flavoprotein</keyword>
<accession>A0A7G9RYZ4</accession>
<dbReference type="Gene3D" id="1.10.45.10">
    <property type="entry name" value="Vanillyl-alcohol Oxidase, Chain A, domain 4"/>
    <property type="match status" value="1"/>
</dbReference>
<dbReference type="InterPro" id="IPR016169">
    <property type="entry name" value="FAD-bd_PCMH_sub2"/>
</dbReference>
<dbReference type="Proteomes" id="UP000515928">
    <property type="component" value="Chromosome"/>
</dbReference>
<keyword evidence="7" id="KW-1185">Reference proteome</keyword>
<dbReference type="AlphaFoldDB" id="A0A7G9RYZ4"/>
<dbReference type="PROSITE" id="PS51387">
    <property type="entry name" value="FAD_PCMH"/>
    <property type="match status" value="1"/>
</dbReference>
<dbReference type="Pfam" id="PF02913">
    <property type="entry name" value="FAD-oxidase_C"/>
    <property type="match status" value="1"/>
</dbReference>
<dbReference type="PANTHER" id="PTHR42934:SF2">
    <property type="entry name" value="GLYCOLATE OXIDASE SUBUNIT GLCD"/>
    <property type="match status" value="1"/>
</dbReference>
<sequence length="454" mass="50163">MELVEIIKDSSRLFIGDEVGQDYLFDEYVGQAKSVHAVALPLTHEEVVALVKYANEKDLKIIARGAGTGLSGATAPLENELIIDLSKMNKIIDLDLNTMTLTVEPGVQLHEIQEYVESRGFFYPPDPGSKNSTIGGNVATNAGGMRAVKYGVTRDYVRTIRLVLADGRELTVGTLNVKSSSGYDIKDLFIGSEGTLGISTLIQLKVIPLPKVKKSYIIAFDNLLEATRCVNTILHSGIAPTALEFFERDMIQLSEKETGLVFPTKKGHSFLLATFDGDDASFIDQRAGVLKEIADKHEAEDYIILEGQSEKDAWKLRDTLLTAVVNYTEQVTMDETVPIHHIATIYEYTKELEAKYGLKLMSFGHAGDGNLHTCVLRGDIESDSEWHETLDTVLNLLYNKIQELGGLPSAEHGIGIIKKKYFGKMMDPVYLDLMSSIKTSFDPTNRLNPGKLVI</sequence>
<protein>
    <submittedName>
        <fullName evidence="6">FAD-binding oxidoreductase</fullName>
    </submittedName>
</protein>
<evidence type="ECO:0000256" key="1">
    <source>
        <dbReference type="ARBA" id="ARBA00001974"/>
    </source>
</evidence>
<dbReference type="InterPro" id="IPR016164">
    <property type="entry name" value="FAD-linked_Oxase-like_C"/>
</dbReference>
<dbReference type="InterPro" id="IPR051914">
    <property type="entry name" value="FAD-linked_OxidoTrans_Type4"/>
</dbReference>
<dbReference type="SUPFAM" id="SSF55103">
    <property type="entry name" value="FAD-linked oxidases, C-terminal domain"/>
    <property type="match status" value="1"/>
</dbReference>
<dbReference type="InterPro" id="IPR016171">
    <property type="entry name" value="Vanillyl_alc_oxidase_C-sub2"/>
</dbReference>
<dbReference type="SUPFAM" id="SSF56176">
    <property type="entry name" value="FAD-binding/transporter-associated domain-like"/>
    <property type="match status" value="1"/>
</dbReference>
<keyword evidence="3" id="KW-0274">FAD</keyword>
<dbReference type="EMBL" id="CP060715">
    <property type="protein sequence ID" value="QNN60819.1"/>
    <property type="molecule type" value="Genomic_DNA"/>
</dbReference>
<dbReference type="InterPro" id="IPR016166">
    <property type="entry name" value="FAD-bd_PCMH"/>
</dbReference>
<proteinExistence type="predicted"/>